<accession>A0ABQ9GC77</accession>
<dbReference type="InterPro" id="IPR050951">
    <property type="entry name" value="Retrovirus_Pol_polyprotein"/>
</dbReference>
<comment type="caution">
    <text evidence="1">The sequence shown here is derived from an EMBL/GenBank/DDBJ whole genome shotgun (WGS) entry which is preliminary data.</text>
</comment>
<keyword evidence="2" id="KW-1185">Reference proteome</keyword>
<name>A0ABQ9GC77_9NEOP</name>
<proteinExistence type="predicted"/>
<evidence type="ECO:0000313" key="2">
    <source>
        <dbReference type="Proteomes" id="UP001159363"/>
    </source>
</evidence>
<gene>
    <name evidence="1" type="ORF">PR048_030218</name>
</gene>
<reference evidence="1 2" key="1">
    <citation type="submission" date="2023-02" db="EMBL/GenBank/DDBJ databases">
        <title>LHISI_Scaffold_Assembly.</title>
        <authorList>
            <person name="Stuart O.P."/>
            <person name="Cleave R."/>
            <person name="Magrath M.J.L."/>
            <person name="Mikheyev A.S."/>
        </authorList>
    </citation>
    <scope>NUCLEOTIDE SEQUENCE [LARGE SCALE GENOMIC DNA]</scope>
    <source>
        <strain evidence="1">Daus_M_001</strain>
        <tissue evidence="1">Leg muscle</tissue>
    </source>
</reference>
<dbReference type="EMBL" id="JARBHB010000014">
    <property type="protein sequence ID" value="KAJ8868679.1"/>
    <property type="molecule type" value="Genomic_DNA"/>
</dbReference>
<dbReference type="PANTHER" id="PTHR37984">
    <property type="entry name" value="PROTEIN CBG26694"/>
    <property type="match status" value="1"/>
</dbReference>
<dbReference type="Proteomes" id="UP001159363">
    <property type="component" value="Chromosome 13"/>
</dbReference>
<dbReference type="PANTHER" id="PTHR37984:SF5">
    <property type="entry name" value="PROTEIN NYNRIN-LIKE"/>
    <property type="match status" value="1"/>
</dbReference>
<evidence type="ECO:0000313" key="1">
    <source>
        <dbReference type="EMBL" id="KAJ8868679.1"/>
    </source>
</evidence>
<protein>
    <submittedName>
        <fullName evidence="1">Uncharacterized protein</fullName>
    </submittedName>
</protein>
<sequence>MASSHVLRWAVILSAYNYSIVYKKGQHIPQAEAMSRFPSTAPVGVKECNFLNLLTPLVYPDEMAQEIKKDQVLSKVIKVCVNGWPHHCSNKILKPFFTIRNQLSKVVIPQSLQAKVLSSLHHGHAGVIRTRMLARSYALIKNFVEQSSVAQLVSKHRMHIIE</sequence>
<organism evidence="1 2">
    <name type="scientific">Dryococelus australis</name>
    <dbReference type="NCBI Taxonomy" id="614101"/>
    <lineage>
        <taxon>Eukaryota</taxon>
        <taxon>Metazoa</taxon>
        <taxon>Ecdysozoa</taxon>
        <taxon>Arthropoda</taxon>
        <taxon>Hexapoda</taxon>
        <taxon>Insecta</taxon>
        <taxon>Pterygota</taxon>
        <taxon>Neoptera</taxon>
        <taxon>Polyneoptera</taxon>
        <taxon>Phasmatodea</taxon>
        <taxon>Verophasmatodea</taxon>
        <taxon>Anareolatae</taxon>
        <taxon>Phasmatidae</taxon>
        <taxon>Eurycanthinae</taxon>
        <taxon>Dryococelus</taxon>
    </lineage>
</organism>